<dbReference type="EMBL" id="BALG01000114">
    <property type="protein sequence ID" value="GAC42573.1"/>
    <property type="molecule type" value="Genomic_DNA"/>
</dbReference>
<name>M9M5F7_PAEPP</name>
<protein>
    <recommendedName>
        <fullName evidence="4">CRISPR-associated protein Cas5</fullName>
    </recommendedName>
</protein>
<accession>M9M5F7</accession>
<dbReference type="RefSeq" id="WP_006286045.1">
    <property type="nucleotide sequence ID" value="NZ_BALG01000114.1"/>
</dbReference>
<reference evidence="2 3" key="1">
    <citation type="submission" date="2012-10" db="EMBL/GenBank/DDBJ databases">
        <title>Draft Genome Sequence of Paenibacillus popilliae ATCC 14706T.</title>
        <authorList>
            <person name="Iiyama K."/>
            <person name="Mori K."/>
            <person name="Mon H."/>
            <person name="Chieda Y."/>
            <person name="Lee J.M."/>
            <person name="Kusakabe T."/>
            <person name="Tashiro K."/>
            <person name="Asano S."/>
            <person name="Yasunaga-Aoki C."/>
            <person name="Shimizu S."/>
        </authorList>
    </citation>
    <scope>NUCLEOTIDE SEQUENCE [LARGE SCALE GENOMIC DNA]</scope>
    <source>
        <strain evidence="2 3">ATCC 14706</strain>
    </source>
</reference>
<dbReference type="Proteomes" id="UP000029453">
    <property type="component" value="Unassembled WGS sequence"/>
</dbReference>
<sequence>MIEKVYPVSFEIAGPAAMFTRPDTGVSPVSYPVPTKSAVKSIAECVVLAKNAYFEPQRIEICLPVVYHKYTTNYGGPLREKGDKQNFQFFATILENVCYKVYGTILAYAPPRSISNPQHQLQEVFLRRLARGQFHSTPFLGWKEFVPTYFGPVRDTTTVNTSIHLVIPSLLVSMYNRPTDGSVVSPRFIQDARIEEGVMFYAE</sequence>
<comment type="caution">
    <text evidence="2">The sequence shown here is derived from an EMBL/GenBank/DDBJ whole genome shotgun (WGS) entry which is preliminary data.</text>
</comment>
<evidence type="ECO:0000256" key="1">
    <source>
        <dbReference type="ARBA" id="ARBA00023118"/>
    </source>
</evidence>
<dbReference type="NCBIfam" id="TIGR02593">
    <property type="entry name" value="CRISPR_cas5"/>
    <property type="match status" value="1"/>
</dbReference>
<keyword evidence="1" id="KW-0051">Antiviral defense</keyword>
<evidence type="ECO:0008006" key="4">
    <source>
        <dbReference type="Google" id="ProtNLM"/>
    </source>
</evidence>
<dbReference type="Pfam" id="PF09704">
    <property type="entry name" value="Cas_Cas5d"/>
    <property type="match status" value="1"/>
</dbReference>
<evidence type="ECO:0000313" key="2">
    <source>
        <dbReference type="EMBL" id="GAC42573.1"/>
    </source>
</evidence>
<evidence type="ECO:0000313" key="3">
    <source>
        <dbReference type="Proteomes" id="UP000029453"/>
    </source>
</evidence>
<dbReference type="InterPro" id="IPR013422">
    <property type="entry name" value="CRISPR-assoc_prot_Cas5_N"/>
</dbReference>
<organism evidence="2 3">
    <name type="scientific">Paenibacillus popilliae ATCC 14706</name>
    <dbReference type="NCBI Taxonomy" id="1212764"/>
    <lineage>
        <taxon>Bacteria</taxon>
        <taxon>Bacillati</taxon>
        <taxon>Bacillota</taxon>
        <taxon>Bacilli</taxon>
        <taxon>Bacillales</taxon>
        <taxon>Paenibacillaceae</taxon>
        <taxon>Paenibacillus</taxon>
    </lineage>
</organism>
<dbReference type="GO" id="GO:0051607">
    <property type="term" value="P:defense response to virus"/>
    <property type="evidence" value="ECO:0007669"/>
    <property type="project" value="UniProtKB-KW"/>
</dbReference>
<gene>
    <name evidence="2" type="ORF">PPOP_1930</name>
</gene>
<dbReference type="Gene3D" id="3.30.70.2660">
    <property type="match status" value="1"/>
</dbReference>
<proteinExistence type="predicted"/>
<dbReference type="InterPro" id="IPR021124">
    <property type="entry name" value="CRISPR-assoc_prot_Cas5"/>
</dbReference>
<dbReference type="AlphaFoldDB" id="M9M5F7"/>
<dbReference type="GO" id="GO:0043571">
    <property type="term" value="P:maintenance of CRISPR repeat elements"/>
    <property type="evidence" value="ECO:0007669"/>
    <property type="project" value="InterPro"/>
</dbReference>
<keyword evidence="3" id="KW-1185">Reference proteome</keyword>
<dbReference type="OrthoDB" id="5621871at2"/>